<dbReference type="FunFam" id="2.10.25.10:FF:000066">
    <property type="entry name" value="FAT atypical cadherin 4"/>
    <property type="match status" value="1"/>
</dbReference>
<evidence type="ECO:0000259" key="9">
    <source>
        <dbReference type="PROSITE" id="PS01225"/>
    </source>
</evidence>
<dbReference type="PROSITE" id="PS01225">
    <property type="entry name" value="CTCK_2"/>
    <property type="match status" value="1"/>
</dbReference>
<feature type="disulfide bond" evidence="8">
    <location>
        <begin position="555"/>
        <end position="564"/>
    </location>
</feature>
<dbReference type="InterPro" id="IPR021243">
    <property type="entry name" value="DUF2804"/>
</dbReference>
<feature type="domain" description="EGF-like" evidence="11">
    <location>
        <begin position="219"/>
        <end position="255"/>
    </location>
</feature>
<feature type="domain" description="Laminin G" evidence="10">
    <location>
        <begin position="349"/>
        <end position="524"/>
    </location>
</feature>
<evidence type="ECO:0000256" key="3">
    <source>
        <dbReference type="ARBA" id="ARBA00022536"/>
    </source>
</evidence>
<feature type="disulfide bond" evidence="8">
    <location>
        <begin position="282"/>
        <end position="291"/>
    </location>
</feature>
<evidence type="ECO:0000256" key="1">
    <source>
        <dbReference type="ARBA" id="ARBA00004613"/>
    </source>
</evidence>
<evidence type="ECO:0000313" key="13">
    <source>
        <dbReference type="Proteomes" id="UP000663891"/>
    </source>
</evidence>
<keyword evidence="5" id="KW-0677">Repeat</keyword>
<evidence type="ECO:0000256" key="6">
    <source>
        <dbReference type="ARBA" id="ARBA00023157"/>
    </source>
</evidence>
<feature type="disulfide bond" evidence="8">
    <location>
        <begin position="336"/>
        <end position="345"/>
    </location>
</feature>
<dbReference type="SMART" id="SM00041">
    <property type="entry name" value="CT"/>
    <property type="match status" value="1"/>
</dbReference>
<accession>A0A814E0V4</accession>
<dbReference type="InterPro" id="IPR006207">
    <property type="entry name" value="Cys_knot_C"/>
</dbReference>
<dbReference type="Gene3D" id="2.10.25.10">
    <property type="entry name" value="Laminin"/>
    <property type="match status" value="4"/>
</dbReference>
<dbReference type="AlphaFoldDB" id="A0A814E0V4"/>
<feature type="domain" description="EGF-like" evidence="11">
    <location>
        <begin position="309"/>
        <end position="346"/>
    </location>
</feature>
<dbReference type="PANTHER" id="PTHR45836">
    <property type="entry name" value="SLIT HOMOLOG"/>
    <property type="match status" value="1"/>
</dbReference>
<dbReference type="Pfam" id="PF10974">
    <property type="entry name" value="DUF2804"/>
    <property type="match status" value="1"/>
</dbReference>
<evidence type="ECO:0000256" key="2">
    <source>
        <dbReference type="ARBA" id="ARBA00022525"/>
    </source>
</evidence>
<dbReference type="PROSITE" id="PS01187">
    <property type="entry name" value="EGF_CA"/>
    <property type="match status" value="1"/>
</dbReference>
<keyword evidence="3 8" id="KW-0245">EGF-like domain</keyword>
<dbReference type="PROSITE" id="PS50026">
    <property type="entry name" value="EGF_3"/>
    <property type="match status" value="4"/>
</dbReference>
<dbReference type="CDD" id="cd00110">
    <property type="entry name" value="LamG"/>
    <property type="match status" value="1"/>
</dbReference>
<feature type="domain" description="EGF-like" evidence="11">
    <location>
        <begin position="257"/>
        <end position="292"/>
    </location>
</feature>
<evidence type="ECO:0000259" key="10">
    <source>
        <dbReference type="PROSITE" id="PS50025"/>
    </source>
</evidence>
<dbReference type="Pfam" id="PF00054">
    <property type="entry name" value="Laminin_G_1"/>
    <property type="match status" value="1"/>
</dbReference>
<dbReference type="SUPFAM" id="SSF49899">
    <property type="entry name" value="Concanavalin A-like lectins/glucanases"/>
    <property type="match status" value="1"/>
</dbReference>
<keyword evidence="7" id="KW-0325">Glycoprotein</keyword>
<evidence type="ECO:0000259" key="11">
    <source>
        <dbReference type="PROSITE" id="PS50026"/>
    </source>
</evidence>
<protein>
    <submittedName>
        <fullName evidence="12">Uncharacterized protein</fullName>
    </submittedName>
</protein>
<dbReference type="PROSITE" id="PS50025">
    <property type="entry name" value="LAM_G_DOMAIN"/>
    <property type="match status" value="1"/>
</dbReference>
<dbReference type="InterPro" id="IPR013320">
    <property type="entry name" value="ConA-like_dom_sf"/>
</dbReference>
<dbReference type="InterPro" id="IPR051355">
    <property type="entry name" value="Notch/Slit_guidance"/>
</dbReference>
<evidence type="ECO:0000256" key="5">
    <source>
        <dbReference type="ARBA" id="ARBA00022737"/>
    </source>
</evidence>
<name>A0A814E0V4_9BILA</name>
<dbReference type="FunFam" id="2.10.25.10:FF:000045">
    <property type="entry name" value="Slit guidance ligand 2"/>
    <property type="match status" value="1"/>
</dbReference>
<dbReference type="GO" id="GO:0048495">
    <property type="term" value="F:Roundabout binding"/>
    <property type="evidence" value="ECO:0007669"/>
    <property type="project" value="TreeGrafter"/>
</dbReference>
<dbReference type="Proteomes" id="UP000663891">
    <property type="component" value="Unassembled WGS sequence"/>
</dbReference>
<dbReference type="GO" id="GO:0005576">
    <property type="term" value="C:extracellular region"/>
    <property type="evidence" value="ECO:0007669"/>
    <property type="project" value="UniProtKB-SubCell"/>
</dbReference>
<feature type="disulfide bond" evidence="8">
    <location>
        <begin position="534"/>
        <end position="544"/>
    </location>
</feature>
<keyword evidence="2" id="KW-0964">Secreted</keyword>
<organism evidence="12 13">
    <name type="scientific">Adineta steineri</name>
    <dbReference type="NCBI Taxonomy" id="433720"/>
    <lineage>
        <taxon>Eukaryota</taxon>
        <taxon>Metazoa</taxon>
        <taxon>Spiralia</taxon>
        <taxon>Gnathifera</taxon>
        <taxon>Rotifera</taxon>
        <taxon>Eurotatoria</taxon>
        <taxon>Bdelloidea</taxon>
        <taxon>Adinetida</taxon>
        <taxon>Adinetidae</taxon>
        <taxon>Adineta</taxon>
    </lineage>
</organism>
<dbReference type="PROSITE" id="PS00022">
    <property type="entry name" value="EGF_1"/>
    <property type="match status" value="4"/>
</dbReference>
<dbReference type="InterPro" id="IPR000742">
    <property type="entry name" value="EGF"/>
</dbReference>
<dbReference type="PANTHER" id="PTHR45836:SF8">
    <property type="entry name" value="TOLL-LIKE RECEPTOR 6"/>
    <property type="match status" value="1"/>
</dbReference>
<comment type="caution">
    <text evidence="8">Lacks conserved residue(s) required for the propagation of feature annotation.</text>
</comment>
<dbReference type="GO" id="GO:0008201">
    <property type="term" value="F:heparin binding"/>
    <property type="evidence" value="ECO:0007669"/>
    <property type="project" value="TreeGrafter"/>
</dbReference>
<dbReference type="OrthoDB" id="283575at2759"/>
<evidence type="ECO:0000256" key="4">
    <source>
        <dbReference type="ARBA" id="ARBA00022729"/>
    </source>
</evidence>
<dbReference type="PROSITE" id="PS01186">
    <property type="entry name" value="EGF_2"/>
    <property type="match status" value="4"/>
</dbReference>
<dbReference type="GO" id="GO:0005509">
    <property type="term" value="F:calcium ion binding"/>
    <property type="evidence" value="ECO:0007669"/>
    <property type="project" value="InterPro"/>
</dbReference>
<dbReference type="SUPFAM" id="SSF57196">
    <property type="entry name" value="EGF/Laminin"/>
    <property type="match status" value="3"/>
</dbReference>
<evidence type="ECO:0000256" key="7">
    <source>
        <dbReference type="ARBA" id="ARBA00023180"/>
    </source>
</evidence>
<dbReference type="EMBL" id="CAJNON010000099">
    <property type="protein sequence ID" value="CAF0963103.1"/>
    <property type="molecule type" value="Genomic_DNA"/>
</dbReference>
<dbReference type="InterPro" id="IPR018097">
    <property type="entry name" value="EGF_Ca-bd_CS"/>
</dbReference>
<feature type="domain" description="EGF-like" evidence="11">
    <location>
        <begin position="530"/>
        <end position="565"/>
    </location>
</feature>
<sequence length="660" mass="74305">MFRFIVFITILIPLLAILFGIIENAQYVSLPKPKYLGPIINQSPLKANQFGRYIKPFSAIDYSWVSSSKLSNFFTLKHWDFKSISTERYFIVAAIANFNYIAQAFIYVVDRKNPDKPFYQYSSRSILAFAIKEQAKSSVDGCTHFYQSSSEYIRLCYNKHEQVYEIDVNVPMSDGLQISFDYKINFSSEQDQSMALVYPVEITRPAYTHKVAGLPSQGQISIGDLNPCKNKGRCLKTINSYKCECSLGWGGSNCTDNVNDCSNHACQFGVCVDGLNGYTCKCDIGFSGQYCEIAPQLESPFISNTSRTTPTRCTTDICSNNGICYEESLNNLRCRCYPGFIGDRCVMLKSIHSITNDSYMKLPKPNVYPRSNITIVFSTTHSSGILVYFGHLGHMVAEIFMGRIRVSYDVGNSPGSVMFSYDTVNDGKLHELQLISVGQNFSLTVDRGYTRHINNRGQRAYLNTSEIRALYIAGIPYDLTARALQLWHIREATSFQGCIHALYINDDPINFANVDYRHKILPGCETNEYDQSSCTTATCQHGQCRLDNFNYKCICHEGYTGSACSQPITTSIALPLVHSCGLSIETGYYIDPLTKCTSNRRLRMTKCTGLCSSSNNTTQSSCCKPIEAKRRFFRMTCASGFTYRQSLDFFKQCTCSNTVC</sequence>
<dbReference type="SMART" id="SM00179">
    <property type="entry name" value="EGF_CA"/>
    <property type="match status" value="4"/>
</dbReference>
<dbReference type="GO" id="GO:0007411">
    <property type="term" value="P:axon guidance"/>
    <property type="evidence" value="ECO:0007669"/>
    <property type="project" value="TreeGrafter"/>
</dbReference>
<feature type="disulfide bond" evidence="8">
    <location>
        <begin position="261"/>
        <end position="271"/>
    </location>
</feature>
<gene>
    <name evidence="12" type="ORF">VCS650_LOCUS12709</name>
</gene>
<dbReference type="PROSITE" id="PS01185">
    <property type="entry name" value="CTCK_1"/>
    <property type="match status" value="1"/>
</dbReference>
<dbReference type="SMART" id="SM00282">
    <property type="entry name" value="LamG"/>
    <property type="match status" value="1"/>
</dbReference>
<dbReference type="CDD" id="cd00054">
    <property type="entry name" value="EGF_CA"/>
    <property type="match status" value="2"/>
</dbReference>
<proteinExistence type="predicted"/>
<feature type="domain" description="CTCK" evidence="9">
    <location>
        <begin position="580"/>
        <end position="660"/>
    </location>
</feature>
<dbReference type="Gene3D" id="2.60.120.200">
    <property type="match status" value="1"/>
</dbReference>
<dbReference type="InterPro" id="IPR001881">
    <property type="entry name" value="EGF-like_Ca-bd_dom"/>
</dbReference>
<dbReference type="SMART" id="SM00181">
    <property type="entry name" value="EGF"/>
    <property type="match status" value="4"/>
</dbReference>
<dbReference type="Pfam" id="PF00008">
    <property type="entry name" value="EGF"/>
    <property type="match status" value="2"/>
</dbReference>
<dbReference type="InterPro" id="IPR001791">
    <property type="entry name" value="Laminin_G"/>
</dbReference>
<evidence type="ECO:0000313" key="12">
    <source>
        <dbReference type="EMBL" id="CAF0963103.1"/>
    </source>
</evidence>
<reference evidence="12" key="1">
    <citation type="submission" date="2021-02" db="EMBL/GenBank/DDBJ databases">
        <authorList>
            <person name="Nowell W R."/>
        </authorList>
    </citation>
    <scope>NUCLEOTIDE SEQUENCE</scope>
</reference>
<keyword evidence="6 8" id="KW-1015">Disulfide bond</keyword>
<feature type="disulfide bond" evidence="8">
    <location>
        <begin position="245"/>
        <end position="254"/>
    </location>
</feature>
<dbReference type="PROSITE" id="PS00010">
    <property type="entry name" value="ASX_HYDROXYL"/>
    <property type="match status" value="1"/>
</dbReference>
<comment type="subcellular location">
    <subcellularLocation>
        <location evidence="1">Secreted</location>
    </subcellularLocation>
</comment>
<evidence type="ECO:0000256" key="8">
    <source>
        <dbReference type="PROSITE-ProRule" id="PRU00076"/>
    </source>
</evidence>
<dbReference type="InterPro" id="IPR000152">
    <property type="entry name" value="EGF-type_Asp/Asn_hydroxyl_site"/>
</dbReference>
<keyword evidence="4" id="KW-0732">Signal</keyword>
<comment type="caution">
    <text evidence="12">The sequence shown here is derived from an EMBL/GenBank/DDBJ whole genome shotgun (WGS) entry which is preliminary data.</text>
</comment>